<dbReference type="GO" id="GO:0009244">
    <property type="term" value="P:lipopolysaccharide core region biosynthetic process"/>
    <property type="evidence" value="ECO:0007669"/>
    <property type="project" value="TreeGrafter"/>
</dbReference>
<organism evidence="4 5">
    <name type="scientific">Fusobacterium ulcerans</name>
    <dbReference type="NCBI Taxonomy" id="861"/>
    <lineage>
        <taxon>Bacteria</taxon>
        <taxon>Fusobacteriati</taxon>
        <taxon>Fusobacteriota</taxon>
        <taxon>Fusobacteriia</taxon>
        <taxon>Fusobacteriales</taxon>
        <taxon>Fusobacteriaceae</taxon>
        <taxon>Fusobacterium</taxon>
    </lineage>
</organism>
<name>A0AAX2JEV0_9FUSO</name>
<dbReference type="InterPro" id="IPR002201">
    <property type="entry name" value="Glyco_trans_9"/>
</dbReference>
<evidence type="ECO:0000256" key="1">
    <source>
        <dbReference type="ARBA" id="ARBA00022676"/>
    </source>
</evidence>
<dbReference type="EMBL" id="LS483487">
    <property type="protein sequence ID" value="SQJ09811.1"/>
    <property type="molecule type" value="Genomic_DNA"/>
</dbReference>
<dbReference type="GO" id="GO:0008713">
    <property type="term" value="F:ADP-heptose-lipopolysaccharide heptosyltransferase activity"/>
    <property type="evidence" value="ECO:0007669"/>
    <property type="project" value="TreeGrafter"/>
</dbReference>
<accession>A0AAX2JEV0</accession>
<dbReference type="Proteomes" id="UP000249008">
    <property type="component" value="Chromosome 1"/>
</dbReference>
<proteinExistence type="predicted"/>
<dbReference type="KEGG" id="ful:C4N20_02555"/>
<keyword evidence="2 4" id="KW-0808">Transferase</keyword>
<dbReference type="PANTHER" id="PTHR30160:SF15">
    <property type="entry name" value="GLYCOSYLTRANSFERASE HI_0523-RELATED"/>
    <property type="match status" value="1"/>
</dbReference>
<dbReference type="CDD" id="cd03789">
    <property type="entry name" value="GT9_LPS_heptosyltransferase"/>
    <property type="match status" value="1"/>
</dbReference>
<evidence type="ECO:0000313" key="5">
    <source>
        <dbReference type="Proteomes" id="UP000249008"/>
    </source>
</evidence>
<gene>
    <name evidence="4" type="primary">rfaQ_1</name>
    <name evidence="4" type="ORF">NCTC12112_02393</name>
</gene>
<dbReference type="SUPFAM" id="SSF53756">
    <property type="entry name" value="UDP-Glycosyltransferase/glycogen phosphorylase"/>
    <property type="match status" value="1"/>
</dbReference>
<keyword evidence="3" id="KW-0175">Coiled coil</keyword>
<evidence type="ECO:0000256" key="3">
    <source>
        <dbReference type="SAM" id="Coils"/>
    </source>
</evidence>
<dbReference type="AlphaFoldDB" id="A0AAX2JEV0"/>
<dbReference type="InterPro" id="IPR051199">
    <property type="entry name" value="LPS_LOS_Heptosyltrfase"/>
</dbReference>
<dbReference type="PANTHER" id="PTHR30160">
    <property type="entry name" value="TETRAACYLDISACCHARIDE 4'-KINASE-RELATED"/>
    <property type="match status" value="1"/>
</dbReference>
<dbReference type="Gene3D" id="3.40.50.2000">
    <property type="entry name" value="Glycogen Phosphorylase B"/>
    <property type="match status" value="2"/>
</dbReference>
<dbReference type="Pfam" id="PF01075">
    <property type="entry name" value="Glyco_transf_9"/>
    <property type="match status" value="1"/>
</dbReference>
<dbReference type="EC" id="2.-.-.-" evidence="4"/>
<sequence length="362" mass="43055">MSKFRGLFIRLVGMKNKEKNIELENIRRILVPGGRIGDMVCETPLIRELHEFFPEAEIDVYLDKIVTPLFKNCPYLNVIETKRGSRFVHRVKILRIISSWYDAFLKRKKYDLYFEFTSGLRFYSVFALKIMKPRYSIGVYREEKHGIKKDELTIFDRYIETKKSNHMRDISLAGIEVLGKKVENRKYELFLGEMEEKYKDYYSKENINIIFNYTGGNIKKNLSLEEVKESCKKLIKIDKRIIVYVMTLPDKYEELKKEINELKEERIKICEKTKDILEAAAMIKYADILVSVDTGVVHIASVYNIPVISIFPNNENSIEYFSPKSELSYVIKCEDRNWIRDFDKEEMKKYIEEIIEKLKWKV</sequence>
<keyword evidence="1" id="KW-0328">Glycosyltransferase</keyword>
<dbReference type="GO" id="GO:0005829">
    <property type="term" value="C:cytosol"/>
    <property type="evidence" value="ECO:0007669"/>
    <property type="project" value="TreeGrafter"/>
</dbReference>
<feature type="coiled-coil region" evidence="3">
    <location>
        <begin position="245"/>
        <end position="272"/>
    </location>
</feature>
<evidence type="ECO:0000313" key="4">
    <source>
        <dbReference type="EMBL" id="SQJ09811.1"/>
    </source>
</evidence>
<dbReference type="GeneID" id="78453674"/>
<dbReference type="RefSeq" id="WP_005981190.1">
    <property type="nucleotide sequence ID" value="NZ_CABKNW010000005.1"/>
</dbReference>
<evidence type="ECO:0000256" key="2">
    <source>
        <dbReference type="ARBA" id="ARBA00022679"/>
    </source>
</evidence>
<protein>
    <submittedName>
        <fullName evidence="4">Lipopolysaccharide core heptosyltransferase rfaQ</fullName>
        <ecNumber evidence="4">2.-.-.-</ecNumber>
    </submittedName>
</protein>
<reference evidence="4 5" key="1">
    <citation type="submission" date="2018-06" db="EMBL/GenBank/DDBJ databases">
        <authorList>
            <consortium name="Pathogen Informatics"/>
            <person name="Doyle S."/>
        </authorList>
    </citation>
    <scope>NUCLEOTIDE SEQUENCE [LARGE SCALE GENOMIC DNA]</scope>
    <source>
        <strain evidence="4 5">NCTC12112</strain>
    </source>
</reference>